<dbReference type="InterPro" id="IPR002035">
    <property type="entry name" value="VWF_A"/>
</dbReference>
<accession>A0A7C4LM97</accession>
<dbReference type="CDD" id="cd00198">
    <property type="entry name" value="vWFA"/>
    <property type="match status" value="1"/>
</dbReference>
<keyword evidence="1" id="KW-1133">Transmembrane helix</keyword>
<proteinExistence type="predicted"/>
<dbReference type="InterPro" id="IPR036465">
    <property type="entry name" value="vWFA_dom_sf"/>
</dbReference>
<organism evidence="3">
    <name type="scientific">Schlesneria paludicola</name>
    <dbReference type="NCBI Taxonomy" id="360056"/>
    <lineage>
        <taxon>Bacteria</taxon>
        <taxon>Pseudomonadati</taxon>
        <taxon>Planctomycetota</taxon>
        <taxon>Planctomycetia</taxon>
        <taxon>Planctomycetales</taxon>
        <taxon>Planctomycetaceae</taxon>
        <taxon>Schlesneria</taxon>
    </lineage>
</organism>
<evidence type="ECO:0000313" key="3">
    <source>
        <dbReference type="EMBL" id="HGT39119.1"/>
    </source>
</evidence>
<dbReference type="SMART" id="SM00327">
    <property type="entry name" value="VWA"/>
    <property type="match status" value="1"/>
</dbReference>
<feature type="transmembrane region" description="Helical" evidence="1">
    <location>
        <begin position="56"/>
        <end position="78"/>
    </location>
</feature>
<name>A0A7C4LM97_9PLAN</name>
<dbReference type="Pfam" id="PF13519">
    <property type="entry name" value="VWA_2"/>
    <property type="match status" value="1"/>
</dbReference>
<keyword evidence="1" id="KW-0812">Transmembrane</keyword>
<feature type="transmembrane region" description="Helical" evidence="1">
    <location>
        <begin position="669"/>
        <end position="690"/>
    </location>
</feature>
<dbReference type="PANTHER" id="PTHR37464:SF1">
    <property type="entry name" value="BLL2463 PROTEIN"/>
    <property type="match status" value="1"/>
</dbReference>
<dbReference type="Pfam" id="PF07584">
    <property type="entry name" value="BatA"/>
    <property type="match status" value="1"/>
</dbReference>
<keyword evidence="1" id="KW-0472">Membrane</keyword>
<dbReference type="InterPro" id="IPR011933">
    <property type="entry name" value="Double_TM_dom"/>
</dbReference>
<dbReference type="AlphaFoldDB" id="A0A7C4LM97"/>
<dbReference type="Gene3D" id="3.40.50.410">
    <property type="entry name" value="von Willebrand factor, type A domain"/>
    <property type="match status" value="1"/>
</dbReference>
<dbReference type="EMBL" id="DSVQ01000012">
    <property type="protein sequence ID" value="HGT39119.1"/>
    <property type="molecule type" value="Genomic_DNA"/>
</dbReference>
<dbReference type="SUPFAM" id="SSF53300">
    <property type="entry name" value="vWA-like"/>
    <property type="match status" value="1"/>
</dbReference>
<feature type="domain" description="VWFA" evidence="2">
    <location>
        <begin position="93"/>
        <end position="207"/>
    </location>
</feature>
<reference evidence="3" key="1">
    <citation type="journal article" date="2020" name="mSystems">
        <title>Genome- and Community-Level Interaction Insights into Carbon Utilization and Element Cycling Functions of Hydrothermarchaeota in Hydrothermal Sediment.</title>
        <authorList>
            <person name="Zhou Z."/>
            <person name="Liu Y."/>
            <person name="Xu W."/>
            <person name="Pan J."/>
            <person name="Luo Z.H."/>
            <person name="Li M."/>
        </authorList>
    </citation>
    <scope>NUCLEOTIDE SEQUENCE [LARGE SCALE GENOMIC DNA]</scope>
    <source>
        <strain evidence="3">SpSt-508</strain>
    </source>
</reference>
<sequence length="704" mass="77331">MSWLAPLYLAGLLAIAGPVLFHLWRRTPQGRRKFSTLMFLSPSPPRITRRSRIEQWLLLVLRALACGFLALAFARPVWRVPAEIAHQPRGGELLAILVDTSASMRREGLWEQVRQTVRQQLAKLPAEAHAALFSHDDQFREQVSFKESLPLEPSVARALIEQRLQALEPTWLGSRTGEGLVRTAQALQEAQAGRALPRPQRILLVTDLQTGCRLDSLQGFDWPRDIPVELAIVGPRAPTNAGVHYVAPAVDLADDKTRVRVTNAEQSVRADFTLHWVPTAAAGNSVGGGSTGGAPAGAAVRVHVPPGQSRVIALPEPPTEGVAAIELAGDDHPFDNRLWLPYHQPQRCTVLYVGRDDPHDVQGARFYWERALASNPRYAVTVVTADQAFPGDPPEMTLATHAEPVGTALLPKLLAADRQVLLAPRTAEDAVELLAACGVTDVTVQEAKVRDFALWSDLDFESPWLAPFAEARFADFSGVHFWKHRLLIGSSSRPQKVLVRFDSGHPAVVQWGLPSGQLWCFLAGWQPSDSQLARSTKFVPLMWGILEQALGATPLTTALSTGQALPAPRGAASWTITPPGGELVAWDLTRGKFEQTETPGRYILQVDQRREVFAVNVPPDESRTDPLPPEQLEAYGVRLSNRGAIPAAETSAVQLRQQQLMELEQHQQLWWWGVLAAVLLVLSETMVAAWKLRQGHGITEALSP</sequence>
<protein>
    <submittedName>
        <fullName evidence="3">VWA domain-containing protein</fullName>
    </submittedName>
</protein>
<dbReference type="NCBIfam" id="TIGR02226">
    <property type="entry name" value="two_anch"/>
    <property type="match status" value="1"/>
</dbReference>
<dbReference type="InterPro" id="IPR024163">
    <property type="entry name" value="Aerotolerance_reg_N"/>
</dbReference>
<gene>
    <name evidence="3" type="ORF">ENS64_07630</name>
</gene>
<comment type="caution">
    <text evidence="3">The sequence shown here is derived from an EMBL/GenBank/DDBJ whole genome shotgun (WGS) entry which is preliminary data.</text>
</comment>
<evidence type="ECO:0000259" key="2">
    <source>
        <dbReference type="PROSITE" id="PS50234"/>
    </source>
</evidence>
<feature type="transmembrane region" description="Helical" evidence="1">
    <location>
        <begin position="6"/>
        <end position="24"/>
    </location>
</feature>
<dbReference type="PROSITE" id="PS50234">
    <property type="entry name" value="VWFA"/>
    <property type="match status" value="1"/>
</dbReference>
<dbReference type="PANTHER" id="PTHR37464">
    <property type="entry name" value="BLL2463 PROTEIN"/>
    <property type="match status" value="1"/>
</dbReference>
<evidence type="ECO:0000256" key="1">
    <source>
        <dbReference type="SAM" id="Phobius"/>
    </source>
</evidence>